<accession>A0AAD7AC42</accession>
<evidence type="ECO:0000256" key="2">
    <source>
        <dbReference type="ARBA" id="ARBA00022703"/>
    </source>
</evidence>
<dbReference type="InterPro" id="IPR016024">
    <property type="entry name" value="ARM-type_fold"/>
</dbReference>
<comment type="caution">
    <text evidence="3">The sequence shown here is derived from an EMBL/GenBank/DDBJ whole genome shotgun (WGS) entry which is preliminary data.</text>
</comment>
<organism evidence="3 4">
    <name type="scientific">Mycena albidolilacea</name>
    <dbReference type="NCBI Taxonomy" id="1033008"/>
    <lineage>
        <taxon>Eukaryota</taxon>
        <taxon>Fungi</taxon>
        <taxon>Dikarya</taxon>
        <taxon>Basidiomycota</taxon>
        <taxon>Agaricomycotina</taxon>
        <taxon>Agaricomycetes</taxon>
        <taxon>Agaricomycetidae</taxon>
        <taxon>Agaricales</taxon>
        <taxon>Marasmiineae</taxon>
        <taxon>Mycenaceae</taxon>
        <taxon>Mycena</taxon>
    </lineage>
</organism>
<dbReference type="GO" id="GO:0043066">
    <property type="term" value="P:negative regulation of apoptotic process"/>
    <property type="evidence" value="ECO:0007669"/>
    <property type="project" value="TreeGrafter"/>
</dbReference>
<comment type="similarity">
    <text evidence="1">Belongs to the API5 family.</text>
</comment>
<evidence type="ECO:0000313" key="4">
    <source>
        <dbReference type="Proteomes" id="UP001218218"/>
    </source>
</evidence>
<evidence type="ECO:0000313" key="3">
    <source>
        <dbReference type="EMBL" id="KAJ7354533.1"/>
    </source>
</evidence>
<dbReference type="GO" id="GO:0005634">
    <property type="term" value="C:nucleus"/>
    <property type="evidence" value="ECO:0007669"/>
    <property type="project" value="TreeGrafter"/>
</dbReference>
<dbReference type="EMBL" id="JARIHO010000010">
    <property type="protein sequence ID" value="KAJ7354533.1"/>
    <property type="molecule type" value="Genomic_DNA"/>
</dbReference>
<sequence length="384" mass="42416">MDHNAREEREIQDLIRQATANRGNLRLKALSKLIEITHTEKTSLKILAAKHIPDLFNDFPDQEEAAINAVYDLCEDQEKSVRKEGYGAITAVSKVANKWVKRNTDVLLQLLQSDEPDEVTVVKQALIAHLDFDPRVTLGVLCDQILPAEESMVDPDELYMRDRLRTLVLAFLTGEAKEAIVERHTVPGSDGEDVLVEGLLAAIPILAPTDTDIVVKQLLLQLQSFRPGSSRGTSLLLALITKAQLCLKADFAAKQSQSSLTTTRFYMDLMSYVAIEKSLGSPTDLLKFYVPGPVSKVTLTRLSADDQIFVICNMAEALAACEKAVDASQLSVLRNQSVEASPILFECLAKAGVAHERSRRACTLILECCLRVSVPDFPNPSYRP</sequence>
<dbReference type="PANTHER" id="PTHR12758">
    <property type="entry name" value="APOPTOSIS INHIBITOR 5-RELATED"/>
    <property type="match status" value="1"/>
</dbReference>
<gene>
    <name evidence="3" type="ORF">DFH08DRAFT_855179</name>
</gene>
<name>A0AAD7AC42_9AGAR</name>
<dbReference type="GO" id="GO:0006915">
    <property type="term" value="P:apoptotic process"/>
    <property type="evidence" value="ECO:0007669"/>
    <property type="project" value="UniProtKB-KW"/>
</dbReference>
<dbReference type="Pfam" id="PF05918">
    <property type="entry name" value="API5"/>
    <property type="match status" value="1"/>
</dbReference>
<proteinExistence type="inferred from homology"/>
<dbReference type="AlphaFoldDB" id="A0AAD7AC42"/>
<dbReference type="Proteomes" id="UP001218218">
    <property type="component" value="Unassembled WGS sequence"/>
</dbReference>
<dbReference type="GO" id="GO:0003723">
    <property type="term" value="F:RNA binding"/>
    <property type="evidence" value="ECO:0007669"/>
    <property type="project" value="TreeGrafter"/>
</dbReference>
<protein>
    <submittedName>
        <fullName evidence="3">Uncharacterized protein</fullName>
    </submittedName>
</protein>
<evidence type="ECO:0000256" key="1">
    <source>
        <dbReference type="ARBA" id="ARBA00009515"/>
    </source>
</evidence>
<keyword evidence="4" id="KW-1185">Reference proteome</keyword>
<dbReference type="InterPro" id="IPR008383">
    <property type="entry name" value="API5"/>
</dbReference>
<reference evidence="3" key="1">
    <citation type="submission" date="2023-03" db="EMBL/GenBank/DDBJ databases">
        <title>Massive genome expansion in bonnet fungi (Mycena s.s.) driven by repeated elements and novel gene families across ecological guilds.</title>
        <authorList>
            <consortium name="Lawrence Berkeley National Laboratory"/>
            <person name="Harder C.B."/>
            <person name="Miyauchi S."/>
            <person name="Viragh M."/>
            <person name="Kuo A."/>
            <person name="Thoen E."/>
            <person name="Andreopoulos B."/>
            <person name="Lu D."/>
            <person name="Skrede I."/>
            <person name="Drula E."/>
            <person name="Henrissat B."/>
            <person name="Morin E."/>
            <person name="Kohler A."/>
            <person name="Barry K."/>
            <person name="LaButti K."/>
            <person name="Morin E."/>
            <person name="Salamov A."/>
            <person name="Lipzen A."/>
            <person name="Mereny Z."/>
            <person name="Hegedus B."/>
            <person name="Baldrian P."/>
            <person name="Stursova M."/>
            <person name="Weitz H."/>
            <person name="Taylor A."/>
            <person name="Grigoriev I.V."/>
            <person name="Nagy L.G."/>
            <person name="Martin F."/>
            <person name="Kauserud H."/>
        </authorList>
    </citation>
    <scope>NUCLEOTIDE SEQUENCE</scope>
    <source>
        <strain evidence="3">CBHHK002</strain>
    </source>
</reference>
<keyword evidence="2" id="KW-0053">Apoptosis</keyword>
<dbReference type="SUPFAM" id="SSF48371">
    <property type="entry name" value="ARM repeat"/>
    <property type="match status" value="1"/>
</dbReference>
<dbReference type="PANTHER" id="PTHR12758:SF19">
    <property type="entry name" value="APOPTOSIS INHIBITOR 5"/>
    <property type="match status" value="1"/>
</dbReference>